<dbReference type="PROSITE" id="PS51257">
    <property type="entry name" value="PROKAR_LIPOPROTEIN"/>
    <property type="match status" value="1"/>
</dbReference>
<geneLocation type="plasmid" evidence="3 4">
    <name>unnamed2</name>
</geneLocation>
<feature type="signal peptide" evidence="1">
    <location>
        <begin position="1"/>
        <end position="32"/>
    </location>
</feature>
<keyword evidence="3" id="KW-0378">Hydrolase</keyword>
<keyword evidence="1" id="KW-0732">Signal</keyword>
<dbReference type="Gene3D" id="3.40.50.1110">
    <property type="entry name" value="SGNH hydrolase"/>
    <property type="match status" value="1"/>
</dbReference>
<feature type="domain" description="SGNH hydrolase-type esterase" evidence="2">
    <location>
        <begin position="103"/>
        <end position="280"/>
    </location>
</feature>
<dbReference type="SUPFAM" id="SSF52266">
    <property type="entry name" value="SGNH hydrolase"/>
    <property type="match status" value="1"/>
</dbReference>
<keyword evidence="3" id="KW-0614">Plasmid</keyword>
<feature type="chain" id="PRO_5046330553" evidence="1">
    <location>
        <begin position="33"/>
        <end position="293"/>
    </location>
</feature>
<keyword evidence="4" id="KW-1185">Reference proteome</keyword>
<dbReference type="InterPro" id="IPR051532">
    <property type="entry name" value="Ester_Hydrolysis_Enzymes"/>
</dbReference>
<dbReference type="PANTHER" id="PTHR30383:SF5">
    <property type="entry name" value="SGNH HYDROLASE-TYPE ESTERASE DOMAIN-CONTAINING PROTEIN"/>
    <property type="match status" value="1"/>
</dbReference>
<dbReference type="Pfam" id="PF13472">
    <property type="entry name" value="Lipase_GDSL_2"/>
    <property type="match status" value="1"/>
</dbReference>
<evidence type="ECO:0000259" key="2">
    <source>
        <dbReference type="Pfam" id="PF13472"/>
    </source>
</evidence>
<accession>A0ABY9BAT7</accession>
<evidence type="ECO:0000256" key="1">
    <source>
        <dbReference type="SAM" id="SignalP"/>
    </source>
</evidence>
<reference evidence="3" key="1">
    <citation type="journal article" date="2024" name="Nature">
        <title>Anoxygenic phototroph of the Chloroflexota uses a type I reaction centre.</title>
        <authorList>
            <person name="Tsuji J.M."/>
            <person name="Shaw N.A."/>
            <person name="Nagashima S."/>
            <person name="Venkiteswaran J.J."/>
            <person name="Schiff S.L."/>
            <person name="Watanabe T."/>
            <person name="Fukui M."/>
            <person name="Hanada S."/>
            <person name="Tank M."/>
            <person name="Neufeld J.D."/>
        </authorList>
    </citation>
    <scope>NUCLEOTIDE SEQUENCE</scope>
    <source>
        <strain evidence="3">L227-S17</strain>
    </source>
</reference>
<organism evidence="3 4">
    <name type="scientific">Candidatus Chlorohelix allophototropha</name>
    <dbReference type="NCBI Taxonomy" id="3003348"/>
    <lineage>
        <taxon>Bacteria</taxon>
        <taxon>Bacillati</taxon>
        <taxon>Chloroflexota</taxon>
        <taxon>Chloroflexia</taxon>
        <taxon>Candidatus Chloroheliales</taxon>
        <taxon>Candidatus Chloroheliaceae</taxon>
        <taxon>Candidatus Chlorohelix</taxon>
    </lineage>
</organism>
<proteinExistence type="predicted"/>
<protein>
    <submittedName>
        <fullName evidence="3">SGNH/GDSL hydrolase family protein</fullName>
    </submittedName>
</protein>
<dbReference type="RefSeq" id="WP_341472178.1">
    <property type="nucleotide sequence ID" value="NZ_CP128402.1"/>
</dbReference>
<dbReference type="GO" id="GO:0016787">
    <property type="term" value="F:hydrolase activity"/>
    <property type="evidence" value="ECO:0007669"/>
    <property type="project" value="UniProtKB-KW"/>
</dbReference>
<dbReference type="EMBL" id="CP128402">
    <property type="protein sequence ID" value="WJW70308.1"/>
    <property type="molecule type" value="Genomic_DNA"/>
</dbReference>
<evidence type="ECO:0000313" key="3">
    <source>
        <dbReference type="EMBL" id="WJW70308.1"/>
    </source>
</evidence>
<dbReference type="InterPro" id="IPR036514">
    <property type="entry name" value="SGNH_hydro_sf"/>
</dbReference>
<evidence type="ECO:0000313" key="4">
    <source>
        <dbReference type="Proteomes" id="UP001431572"/>
    </source>
</evidence>
<dbReference type="PANTHER" id="PTHR30383">
    <property type="entry name" value="THIOESTERASE 1/PROTEASE 1/LYSOPHOSPHOLIPASE L1"/>
    <property type="match status" value="1"/>
</dbReference>
<dbReference type="Proteomes" id="UP001431572">
    <property type="component" value="Plasmid unnamed2"/>
</dbReference>
<name>A0ABY9BAT7_9CHLR</name>
<dbReference type="InterPro" id="IPR013830">
    <property type="entry name" value="SGNH_hydro"/>
</dbReference>
<gene>
    <name evidence="3" type="ORF">OZ401_005039</name>
</gene>
<sequence>MRHVHFRFGFSLMLCVLLGLLLSACGDNTATAVPIVTATAAPITTATRITTPATTTVASVATTTASATTSAATTAIASVATTTASTTTSAATTASSTLPQLIFVGNSLVSGYGLSNTDSFPYQTWKLLGMDKYDMQNLGMNSNYGSTTTEMLTYSPAIDALYAASRKNIIVVLEGLNDWGSGVSSDKAYQNLADYCKARKDKGYKVVIVTLIGVAGEQPFPVAEFEKHQQFVNTAIRKNWQNYADALADVATDPNIGTNRAELTEYYQSDGRHLSPKGAEIIAQIVKNAVIKL</sequence>
<dbReference type="CDD" id="cd00229">
    <property type="entry name" value="SGNH_hydrolase"/>
    <property type="match status" value="1"/>
</dbReference>